<evidence type="ECO:0000313" key="2">
    <source>
        <dbReference type="Proteomes" id="UP000199361"/>
    </source>
</evidence>
<proteinExistence type="predicted"/>
<evidence type="ECO:0000313" key="1">
    <source>
        <dbReference type="EMBL" id="SEU35064.1"/>
    </source>
</evidence>
<reference evidence="1 2" key="1">
    <citation type="submission" date="2016-10" db="EMBL/GenBank/DDBJ databases">
        <authorList>
            <person name="de Groot N.N."/>
        </authorList>
    </citation>
    <scope>NUCLEOTIDE SEQUENCE [LARGE SCALE GENOMIC DNA]</scope>
    <source>
        <strain evidence="1 2">CGMCC 4.5598</strain>
    </source>
</reference>
<dbReference type="GO" id="GO:0006508">
    <property type="term" value="P:proteolysis"/>
    <property type="evidence" value="ECO:0007669"/>
    <property type="project" value="InterPro"/>
</dbReference>
<dbReference type="SUPFAM" id="SSF51556">
    <property type="entry name" value="Metallo-dependent hydrolases"/>
    <property type="match status" value="1"/>
</dbReference>
<dbReference type="GO" id="GO:0070573">
    <property type="term" value="F:metallodipeptidase activity"/>
    <property type="evidence" value="ECO:0007669"/>
    <property type="project" value="InterPro"/>
</dbReference>
<gene>
    <name evidence="1" type="ORF">SAMN05421811_112180</name>
</gene>
<organism evidence="1 2">
    <name type="scientific">Nonomuraea wenchangensis</name>
    <dbReference type="NCBI Taxonomy" id="568860"/>
    <lineage>
        <taxon>Bacteria</taxon>
        <taxon>Bacillati</taxon>
        <taxon>Actinomycetota</taxon>
        <taxon>Actinomycetes</taxon>
        <taxon>Streptosporangiales</taxon>
        <taxon>Streptosporangiaceae</taxon>
        <taxon>Nonomuraea</taxon>
    </lineage>
</organism>
<dbReference type="Gene3D" id="3.20.20.140">
    <property type="entry name" value="Metal-dependent hydrolases"/>
    <property type="match status" value="1"/>
</dbReference>
<dbReference type="AlphaFoldDB" id="A0A1I0L6E6"/>
<dbReference type="STRING" id="568860.SAMN05421811_112180"/>
<dbReference type="Proteomes" id="UP000199361">
    <property type="component" value="Unassembled WGS sequence"/>
</dbReference>
<dbReference type="OrthoDB" id="2479530at2"/>
<dbReference type="EMBL" id="FOHX01000012">
    <property type="protein sequence ID" value="SEU35064.1"/>
    <property type="molecule type" value="Genomic_DNA"/>
</dbReference>
<dbReference type="PANTHER" id="PTHR10443:SF12">
    <property type="entry name" value="DIPEPTIDASE"/>
    <property type="match status" value="1"/>
</dbReference>
<keyword evidence="2" id="KW-1185">Reference proteome</keyword>
<sequence>MTGLFGLADTHVHFRADLGFGGYGIFGQPFSPDGDGLAGAVPHCTGAHGPGGLMPTLDGIGHLVGGWPQFDGWPRHTTQAHQQACLEWIRRAVDGGLRLAVCLAVNNELLARRASALFGHRLDADDTSAIGRQLAGMSAMVRFVDEQCGGPGQGWLEIARTPADARRIVAGGRLALVPGVEVDALGGWHTPQELTLEAARKGRSPRELIAALVKKLHDAGVRHVFPVHATDNAFGGAAIFNRGYDPVNQVLTGESFVVEQAPAALGISYRLDEDAFDGGGLAERFAYHGLPGLWRHAGPPRPTNWATTPGGHINARGLTDYGAILIEELMKRGMMIDVDHMSHHTFAVVLDLCEARGYPVVSGHTSMRALRHGWRPAMAAPDREATFSRTGDTAAFGTANPRMLSTENNKSPEQLARIRRTGGLVSVFCYQRDIRAADGAVQNDCAGSARSFAQALTYLSEAMGGRRIALGTDVNGVGQLPGPRFGPCAAAGMRTEADQPRHRASRREQVFAQRGGVRYDGPVTDYRAHRFSDGGFGAPFTADELQFWEAIAIWRSGTSPDRADRPPWWRRAPWTDSRILNLSLGLAAGSRDEIPQRMPLRWCRPWPLYRTDRALQLAAYLARTESLPRAGDPPATRDLVPVLTAVWRHWRGMERGIADQGTESWIRRRFGPTGSALYTEDGALSRSRAGRRDFDVNLDGMAHYGLLPDFLQDVRNIGVSAGVLDTLYDGAEQYIQVWERCLEQAPQSDCR</sequence>
<dbReference type="InterPro" id="IPR032466">
    <property type="entry name" value="Metal_Hydrolase"/>
</dbReference>
<dbReference type="RefSeq" id="WP_091088803.1">
    <property type="nucleotide sequence ID" value="NZ_FOHX01000012.1"/>
</dbReference>
<dbReference type="Pfam" id="PF01244">
    <property type="entry name" value="Peptidase_M19"/>
    <property type="match status" value="1"/>
</dbReference>
<protein>
    <submittedName>
        <fullName evidence="1">Membrane dipeptidase (Peptidase family M19)</fullName>
    </submittedName>
</protein>
<dbReference type="InterPro" id="IPR008257">
    <property type="entry name" value="Pept_M19"/>
</dbReference>
<accession>A0A1I0L6E6</accession>
<dbReference type="PANTHER" id="PTHR10443">
    <property type="entry name" value="MICROSOMAL DIPEPTIDASE"/>
    <property type="match status" value="1"/>
</dbReference>
<name>A0A1I0L6E6_9ACTN</name>